<comment type="caution">
    <text evidence="2">The sequence shown here is derived from an EMBL/GenBank/DDBJ whole genome shotgun (WGS) entry which is preliminary data.</text>
</comment>
<dbReference type="Gene3D" id="1.20.1330.10">
    <property type="entry name" value="f41 fragment of flagellin, N-terminal domain"/>
    <property type="match status" value="1"/>
</dbReference>
<dbReference type="InterPro" id="IPR046358">
    <property type="entry name" value="Flagellin_C"/>
</dbReference>
<accession>A0A497YTL0</accession>
<keyword evidence="2" id="KW-0282">Flagellum</keyword>
<protein>
    <submittedName>
        <fullName evidence="2">Flagellar hook-associated protein 3 FlgL</fullName>
    </submittedName>
</protein>
<reference evidence="2 3" key="1">
    <citation type="submission" date="2018-10" db="EMBL/GenBank/DDBJ databases">
        <title>Genomic Encyclopedia of Archaeal and Bacterial Type Strains, Phase II (KMG-II): from individual species to whole genera.</title>
        <authorList>
            <person name="Goeker M."/>
        </authorList>
    </citation>
    <scope>NUCLEOTIDE SEQUENCE [LARGE SCALE GENOMIC DNA]</scope>
    <source>
        <strain evidence="2 3">DSM 29317</strain>
    </source>
</reference>
<keyword evidence="3" id="KW-1185">Reference proteome</keyword>
<dbReference type="AlphaFoldDB" id="A0A497YTL0"/>
<keyword evidence="2" id="KW-0966">Cell projection</keyword>
<organism evidence="2 3">
    <name type="scientific">Ruegeria conchae</name>
    <dbReference type="NCBI Taxonomy" id="981384"/>
    <lineage>
        <taxon>Bacteria</taxon>
        <taxon>Pseudomonadati</taxon>
        <taxon>Pseudomonadota</taxon>
        <taxon>Alphaproteobacteria</taxon>
        <taxon>Rhodobacterales</taxon>
        <taxon>Roseobacteraceae</taxon>
        <taxon>Ruegeria</taxon>
    </lineage>
</organism>
<evidence type="ECO:0000259" key="1">
    <source>
        <dbReference type="Pfam" id="PF00700"/>
    </source>
</evidence>
<dbReference type="STRING" id="981384.GCA_000192475_03621"/>
<dbReference type="Proteomes" id="UP000271700">
    <property type="component" value="Unassembled WGS sequence"/>
</dbReference>
<dbReference type="EMBL" id="RCCT01000010">
    <property type="protein sequence ID" value="RLJ97982.1"/>
    <property type="molecule type" value="Genomic_DNA"/>
</dbReference>
<feature type="domain" description="Flagellin C-terminal" evidence="1">
    <location>
        <begin position="261"/>
        <end position="334"/>
    </location>
</feature>
<sequence length="335" mass="35660">MALNSIGDLARGLTLRTRSTEIKSQIETLSYEMSTGKVQDISGHLGGDYAHLLDLDRSLELLDAYSIATAEARLFTDAMQLSLKTFSGSVAEISASLLSFGTANQTVTHEQASVQARNELDTMISALNTRAGGRSLYSGTSTDISPLLSAETLLGALQAELSGLTTATDIRQAAEDWFDDPTGFDAVIYQGGADTLSPMQISENERVSLPITATDPALKSALRDVAVAALATDDALAWSPGLRTALFTELGVELANTQDATVNLRAQVGAAEARIEQAATRNAAANTSAEYARSELISADPYETAARLQTVQFQLESLYSVTVRNANLSLVNFLR</sequence>
<gene>
    <name evidence="2" type="ORF">CLV75_4327</name>
</gene>
<evidence type="ECO:0000313" key="3">
    <source>
        <dbReference type="Proteomes" id="UP000271700"/>
    </source>
</evidence>
<dbReference type="SUPFAM" id="SSF64518">
    <property type="entry name" value="Phase 1 flagellin"/>
    <property type="match status" value="1"/>
</dbReference>
<dbReference type="Pfam" id="PF00700">
    <property type="entry name" value="Flagellin_C"/>
    <property type="match status" value="1"/>
</dbReference>
<dbReference type="OrthoDB" id="7312911at2"/>
<keyword evidence="2" id="KW-0969">Cilium</keyword>
<name>A0A497YTL0_9RHOB</name>
<dbReference type="RefSeq" id="WP_010438823.1">
    <property type="nucleotide sequence ID" value="NZ_RCCT01000010.1"/>
</dbReference>
<proteinExistence type="predicted"/>
<evidence type="ECO:0000313" key="2">
    <source>
        <dbReference type="EMBL" id="RLJ97982.1"/>
    </source>
</evidence>